<evidence type="ECO:0000256" key="7">
    <source>
        <dbReference type="RuleBase" id="RU004466"/>
    </source>
</evidence>
<dbReference type="NCBIfam" id="NF045485">
    <property type="entry name" value="FPPsyn"/>
    <property type="match status" value="1"/>
</dbReference>
<dbReference type="FunFam" id="1.10.600.10:FF:000001">
    <property type="entry name" value="Geranylgeranyl diphosphate synthase"/>
    <property type="match status" value="1"/>
</dbReference>
<dbReference type="SFLD" id="SFLDG01017">
    <property type="entry name" value="Polyprenyl_Transferase_Like"/>
    <property type="match status" value="1"/>
</dbReference>
<dbReference type="GO" id="GO:0004659">
    <property type="term" value="F:prenyltransferase activity"/>
    <property type="evidence" value="ECO:0007669"/>
    <property type="project" value="InterPro"/>
</dbReference>
<keyword evidence="3 7" id="KW-0808">Transferase</keyword>
<dbReference type="PROSITE" id="PS00723">
    <property type="entry name" value="POLYPRENYL_SYNTHASE_1"/>
    <property type="match status" value="1"/>
</dbReference>
<evidence type="ECO:0000256" key="5">
    <source>
        <dbReference type="ARBA" id="ARBA00022842"/>
    </source>
</evidence>
<dbReference type="InterPro" id="IPR053378">
    <property type="entry name" value="Prenyl_diphosphate_synthase"/>
</dbReference>
<dbReference type="Gene3D" id="1.10.600.10">
    <property type="entry name" value="Farnesyl Diphosphate Synthase"/>
    <property type="match status" value="1"/>
</dbReference>
<keyword evidence="9" id="KW-1185">Reference proteome</keyword>
<dbReference type="EMBL" id="VUNH01000001">
    <property type="protein sequence ID" value="MST54456.1"/>
    <property type="molecule type" value="Genomic_DNA"/>
</dbReference>
<dbReference type="GO" id="GO:0016114">
    <property type="term" value="P:terpenoid biosynthetic process"/>
    <property type="evidence" value="ECO:0007669"/>
    <property type="project" value="UniProtKB-ARBA"/>
</dbReference>
<proteinExistence type="inferred from homology"/>
<name>A0A6L5Y8A7_9BACT</name>
<comment type="caution">
    <text evidence="8">The sequence shown here is derived from an EMBL/GenBank/DDBJ whole genome shotgun (WGS) entry which is preliminary data.</text>
</comment>
<dbReference type="GO" id="GO:0005737">
    <property type="term" value="C:cytoplasm"/>
    <property type="evidence" value="ECO:0007669"/>
    <property type="project" value="UniProtKB-ARBA"/>
</dbReference>
<comment type="cofactor">
    <cofactor evidence="1">
        <name>Mg(2+)</name>
        <dbReference type="ChEBI" id="CHEBI:18420"/>
    </cofactor>
</comment>
<evidence type="ECO:0000256" key="6">
    <source>
        <dbReference type="ARBA" id="ARBA00023229"/>
    </source>
</evidence>
<dbReference type="RefSeq" id="WP_154527603.1">
    <property type="nucleotide sequence ID" value="NZ_VUNH01000001.1"/>
</dbReference>
<dbReference type="PROSITE" id="PS00444">
    <property type="entry name" value="POLYPRENYL_SYNTHASE_2"/>
    <property type="match status" value="1"/>
</dbReference>
<dbReference type="PANTHER" id="PTHR43281:SF1">
    <property type="entry name" value="FARNESYL DIPHOSPHATE SYNTHASE"/>
    <property type="match status" value="1"/>
</dbReference>
<dbReference type="InterPro" id="IPR033749">
    <property type="entry name" value="Polyprenyl_synt_CS"/>
</dbReference>
<reference evidence="8 9" key="1">
    <citation type="submission" date="2019-08" db="EMBL/GenBank/DDBJ databases">
        <title>In-depth cultivation of the pig gut microbiome towards novel bacterial diversity and tailored functional studies.</title>
        <authorList>
            <person name="Wylensek D."/>
            <person name="Hitch T.C.A."/>
            <person name="Clavel T."/>
        </authorList>
    </citation>
    <scope>NUCLEOTIDE SEQUENCE [LARGE SCALE GENOMIC DNA]</scope>
    <source>
        <strain evidence="8 9">SM-530-WT-4B</strain>
    </source>
</reference>
<dbReference type="SFLD" id="SFLDS00005">
    <property type="entry name" value="Isoprenoid_Synthase_Type_I"/>
    <property type="match status" value="1"/>
</dbReference>
<organism evidence="8 9">
    <name type="scientific">Pyramidobacter porci</name>
    <dbReference type="NCBI Taxonomy" id="2605789"/>
    <lineage>
        <taxon>Bacteria</taxon>
        <taxon>Thermotogati</taxon>
        <taxon>Synergistota</taxon>
        <taxon>Synergistia</taxon>
        <taxon>Synergistales</taxon>
        <taxon>Dethiosulfovibrionaceae</taxon>
        <taxon>Pyramidobacter</taxon>
    </lineage>
</organism>
<evidence type="ECO:0000313" key="9">
    <source>
        <dbReference type="Proteomes" id="UP000473699"/>
    </source>
</evidence>
<dbReference type="InterPro" id="IPR000092">
    <property type="entry name" value="Polyprenyl_synt"/>
</dbReference>
<evidence type="ECO:0000313" key="8">
    <source>
        <dbReference type="EMBL" id="MST54456.1"/>
    </source>
</evidence>
<dbReference type="InterPro" id="IPR008949">
    <property type="entry name" value="Isoprenoid_synthase_dom_sf"/>
</dbReference>
<keyword evidence="4" id="KW-0479">Metal-binding</keyword>
<dbReference type="CDD" id="cd00685">
    <property type="entry name" value="Trans_IPPS_HT"/>
    <property type="match status" value="1"/>
</dbReference>
<gene>
    <name evidence="8" type="ORF">FYJ74_00070</name>
</gene>
<evidence type="ECO:0000256" key="2">
    <source>
        <dbReference type="ARBA" id="ARBA00006706"/>
    </source>
</evidence>
<dbReference type="PANTHER" id="PTHR43281">
    <property type="entry name" value="FARNESYL DIPHOSPHATE SYNTHASE"/>
    <property type="match status" value="1"/>
</dbReference>
<keyword evidence="6" id="KW-0414">Isoprene biosynthesis</keyword>
<dbReference type="Proteomes" id="UP000473699">
    <property type="component" value="Unassembled WGS sequence"/>
</dbReference>
<dbReference type="AlphaFoldDB" id="A0A6L5Y8A7"/>
<protein>
    <submittedName>
        <fullName evidence="8">Polyprenyl synthetase family protein</fullName>
    </submittedName>
</protein>
<keyword evidence="5" id="KW-0460">Magnesium</keyword>
<dbReference type="SUPFAM" id="SSF48576">
    <property type="entry name" value="Terpenoid synthases"/>
    <property type="match status" value="1"/>
</dbReference>
<evidence type="ECO:0000256" key="1">
    <source>
        <dbReference type="ARBA" id="ARBA00001946"/>
    </source>
</evidence>
<evidence type="ECO:0000256" key="3">
    <source>
        <dbReference type="ARBA" id="ARBA00022679"/>
    </source>
</evidence>
<dbReference type="GO" id="GO:0046872">
    <property type="term" value="F:metal ion binding"/>
    <property type="evidence" value="ECO:0007669"/>
    <property type="project" value="UniProtKB-KW"/>
</dbReference>
<evidence type="ECO:0000256" key="4">
    <source>
        <dbReference type="ARBA" id="ARBA00022723"/>
    </source>
</evidence>
<accession>A0A6L5Y8A7</accession>
<sequence length="297" mass="32454">MDFKEELSCRSAFFERSLRTFCEEERRRIPARLREAMNYSLLAGGKRLRPVLCMAGAEIMGEKAESVLPMATAFEMVHTASLIHDDLPCMDNDSLRRGKPTNHVVYGESLALLAGDALFLDAFETALAGLLKNGAEPQRCVRALALFAQALGPEGICGGQVLDTDRASQTDERDFVVDVASMKTMVLIRASLCAGAILAGADGEALRRLMKYGEKVGLAFQIADDLLDCTGSQSAMGKTLGKDEAQDKRTFVRAYGLDGARALLHEKTLNAEKQLEPFGEKGEFLRALAAYLEHRSN</sequence>
<comment type="similarity">
    <text evidence="2 7">Belongs to the FPP/GGPP synthase family.</text>
</comment>
<dbReference type="Pfam" id="PF00348">
    <property type="entry name" value="polyprenyl_synt"/>
    <property type="match status" value="1"/>
</dbReference>